<evidence type="ECO:0000256" key="1">
    <source>
        <dbReference type="ARBA" id="ARBA00023054"/>
    </source>
</evidence>
<feature type="compositionally biased region" description="Polar residues" evidence="3">
    <location>
        <begin position="1408"/>
        <end position="1423"/>
    </location>
</feature>
<feature type="compositionally biased region" description="Polar residues" evidence="3">
    <location>
        <begin position="288"/>
        <end position="298"/>
    </location>
</feature>
<dbReference type="Pfam" id="PF12001">
    <property type="entry name" value="DUF3496"/>
    <property type="match status" value="1"/>
</dbReference>
<protein>
    <submittedName>
        <fullName evidence="6">Uncharacterized protein</fullName>
    </submittedName>
</protein>
<feature type="domain" description="DUF3496" evidence="4">
    <location>
        <begin position="1321"/>
        <end position="1397"/>
    </location>
</feature>
<feature type="region of interest" description="Disordered" evidence="3">
    <location>
        <begin position="1400"/>
        <end position="1431"/>
    </location>
</feature>
<evidence type="ECO:0000313" key="7">
    <source>
        <dbReference type="Proteomes" id="UP001159428"/>
    </source>
</evidence>
<feature type="coiled-coil region" evidence="2">
    <location>
        <begin position="511"/>
        <end position="650"/>
    </location>
</feature>
<evidence type="ECO:0000256" key="2">
    <source>
        <dbReference type="SAM" id="Coils"/>
    </source>
</evidence>
<feature type="region of interest" description="Disordered" evidence="3">
    <location>
        <begin position="1067"/>
        <end position="1086"/>
    </location>
</feature>
<keyword evidence="7" id="KW-1185">Reference proteome</keyword>
<reference evidence="6 7" key="1">
    <citation type="submission" date="2022-05" db="EMBL/GenBank/DDBJ databases">
        <authorList>
            <consortium name="Genoscope - CEA"/>
            <person name="William W."/>
        </authorList>
    </citation>
    <scope>NUCLEOTIDE SEQUENCE [LARGE SCALE GENOMIC DNA]</scope>
</reference>
<dbReference type="InterPro" id="IPR039497">
    <property type="entry name" value="CC144C-like_CC_dom"/>
</dbReference>
<feature type="region of interest" description="Disordered" evidence="3">
    <location>
        <begin position="663"/>
        <end position="699"/>
    </location>
</feature>
<feature type="compositionally biased region" description="Basic and acidic residues" evidence="3">
    <location>
        <begin position="676"/>
        <end position="688"/>
    </location>
</feature>
<dbReference type="Proteomes" id="UP001159428">
    <property type="component" value="Unassembled WGS sequence"/>
</dbReference>
<organism evidence="6 7">
    <name type="scientific">Pocillopora meandrina</name>
    <dbReference type="NCBI Taxonomy" id="46732"/>
    <lineage>
        <taxon>Eukaryota</taxon>
        <taxon>Metazoa</taxon>
        <taxon>Cnidaria</taxon>
        <taxon>Anthozoa</taxon>
        <taxon>Hexacorallia</taxon>
        <taxon>Scleractinia</taxon>
        <taxon>Astrocoeniina</taxon>
        <taxon>Pocilloporidae</taxon>
        <taxon>Pocillopora</taxon>
    </lineage>
</organism>
<dbReference type="InterPro" id="IPR050657">
    <property type="entry name" value="Ankyrin_repeat_domain"/>
</dbReference>
<feature type="compositionally biased region" description="Basic and acidic residues" evidence="3">
    <location>
        <begin position="1074"/>
        <end position="1086"/>
    </location>
</feature>
<proteinExistence type="predicted"/>
<dbReference type="SUPFAM" id="SSF57997">
    <property type="entry name" value="Tropomyosin"/>
    <property type="match status" value="1"/>
</dbReference>
<feature type="coiled-coil region" evidence="2">
    <location>
        <begin position="996"/>
        <end position="1065"/>
    </location>
</feature>
<feature type="coiled-coil region" evidence="2">
    <location>
        <begin position="1"/>
        <end position="105"/>
    </location>
</feature>
<evidence type="ECO:0000256" key="3">
    <source>
        <dbReference type="SAM" id="MobiDB-lite"/>
    </source>
</evidence>
<feature type="coiled-coil region" evidence="2">
    <location>
        <begin position="427"/>
        <end position="482"/>
    </location>
</feature>
<name>A0AAU9X5Z6_9CNID</name>
<evidence type="ECO:0000259" key="5">
    <source>
        <dbReference type="Pfam" id="PF14915"/>
    </source>
</evidence>
<feature type="coiled-coil region" evidence="2">
    <location>
        <begin position="1094"/>
        <end position="1233"/>
    </location>
</feature>
<dbReference type="SUPFAM" id="SSF90257">
    <property type="entry name" value="Myosin rod fragments"/>
    <property type="match status" value="1"/>
</dbReference>
<feature type="compositionally biased region" description="Acidic residues" evidence="3">
    <location>
        <begin position="352"/>
        <end position="361"/>
    </location>
</feature>
<dbReference type="PANTHER" id="PTHR24147:SF53">
    <property type="entry name" value="ANKYRIN REPEAT DOMAIN 26"/>
    <property type="match status" value="1"/>
</dbReference>
<evidence type="ECO:0000313" key="6">
    <source>
        <dbReference type="EMBL" id="CAH3136533.1"/>
    </source>
</evidence>
<dbReference type="InterPro" id="IPR021885">
    <property type="entry name" value="DUF3496"/>
</dbReference>
<feature type="compositionally biased region" description="Basic and acidic residues" evidence="3">
    <location>
        <begin position="260"/>
        <end position="276"/>
    </location>
</feature>
<feature type="region of interest" description="Disordered" evidence="3">
    <location>
        <begin position="238"/>
        <end position="417"/>
    </location>
</feature>
<keyword evidence="1 2" id="KW-0175">Coiled coil</keyword>
<feature type="coiled-coil region" evidence="2">
    <location>
        <begin position="1287"/>
        <end position="1321"/>
    </location>
</feature>
<dbReference type="Pfam" id="PF14915">
    <property type="entry name" value="CCDC144C"/>
    <property type="match status" value="1"/>
</dbReference>
<evidence type="ECO:0000259" key="4">
    <source>
        <dbReference type="Pfam" id="PF12001"/>
    </source>
</evidence>
<dbReference type="Gene3D" id="1.20.5.1160">
    <property type="entry name" value="Vasodilator-stimulated phosphoprotein"/>
    <property type="match status" value="1"/>
</dbReference>
<accession>A0AAU9X5Z6</accession>
<gene>
    <name evidence="6" type="ORF">PMEA_00017782</name>
</gene>
<dbReference type="EMBL" id="CALNXJ010000030">
    <property type="protein sequence ID" value="CAH3136533.1"/>
    <property type="molecule type" value="Genomic_DNA"/>
</dbReference>
<sequence length="1496" mass="173778">MRMFELQKEQELERQMRLKEEEMERQKREYEERLERERVALEEQHAKEAEDLLHKQRTADEEAEILLQAYRRKQEELLEKERLFEEEMIRRERELEEKKRKDELERIASQDMVTVVQKDSTYSAAPLGGSLEQSKELEELEEWKWMYEMNVEQEKTALEDAVRKRREEEQKAAEAAEKLRQIQQEEDLKRIEGALRHRRQGEEVKEAESKLKRLEVEEQAVQAKKEIEQQRLMDLEAQKNRLDQETSTKLAEFNNRHRRAELEKKSRQILEERDHLSTTFEATRQRTTELNQPPSVSLLSPDKRLSVVSLGSEGDRDKNTSNSAGGYRTKDKDKPDGEQMNSQKPLTNGFADDGDWSESSEEDHHGRYSPLVAMTMNGTNAKPPTGISPPRAQSPLYKASTPLNTTGGGLGTSPLSSSFALQDSTSFARLQEALRDSKRQVDKQKERIVALETSRKQMEIDLAELQLKVETLTKERSESERLKMEVESAYRTLQYKHEQESEALRVSEALQSQLKEQISRSEEKLAKELEKRQNLEVEKRQQQTEIKSLRNTVQQLESDVRDLKRALAEEQDTRAAHNELLDEERRKNDALMEETRHHSQQKTEALYQLEAVDKTRKSYEESSGSLREELKAALEKLEKKAVKVAKHEEALLQTRAEFDSHVASGRNEHAQISSKLESETQTRTRLESEVSSLRSRLEKSDKELERASVGRVEAERQVQNLRDELYQAKLRLEKETFSLKDTNKGLAVKLEAMESKASNLDIELQNANLLLTERGSQLNLVQRDTEYQKSQFDRLQEKIRLEKEQNSRLTGKLESSDHKISSLHAECDTLRRRLEEATEKLRKQEEVAMRTEEKFNGLLASSRADFEKSKQVMQEKHENLLDMINKLKSDVEKGKEKSAQQKAHIRDLQQELNETSKKLVQTETTLAMQTKLREELEDERSQLRNQLSNLENTVVTVEATRGEVAGHAMKLEEELEHTKRVHGETTERLVSRSADVESVTKSLAQLEKMVTKLKVEKAQVESSLREEEAKCGMLLREVKDANEARQSLEKLLSNVKGDSVELENKLQSETLSRTQHEREAEEHKELWESEVRSRTKLGAKIAEMEKRLDDARVEIEEEKRRTRKALEAKKVLEAKLEANDQRTSQHQREVVALKTQLKSYKRRFKEYESSESRIPALRVEFDKERSAMESHITTLRRQLDNLSERLHQESENRSRAELTCKQQQQELSAAKAQEKRLLFDQERLQLTNRQLEEEVGRLKAFYESNFVENGQLETYKQELEAKSRFELNRKLEEVNAHLEEQAAAREKLDKLREANELKTRKALEMTITDLKADVAKMRAGFHESQTRKETLDAEAKRYKDLYESEMKSKDRLASRLYKANEKMAESQALLNLERSRRNFDGLKRDTSPHQFTSGGILNGSPRTSPDRMYSKGDGQLMKAVEDELNKSIKRHLESAPLTSDLDLKPSLLSDGDSGSYGPLTASSKQYMSVLRKNYFV</sequence>
<comment type="caution">
    <text evidence="6">The sequence shown here is derived from an EMBL/GenBank/DDBJ whole genome shotgun (WGS) entry which is preliminary data.</text>
</comment>
<feature type="compositionally biased region" description="Basic and acidic residues" evidence="3">
    <location>
        <begin position="328"/>
        <end position="337"/>
    </location>
</feature>
<dbReference type="PANTHER" id="PTHR24147">
    <property type="entry name" value="ANKYRIN REPEAT DOMAIN 36-RELATED"/>
    <property type="match status" value="1"/>
</dbReference>
<feature type="domain" description="CCDC144C-like coiled-coil" evidence="5">
    <location>
        <begin position="498"/>
        <end position="952"/>
    </location>
</feature>